<protein>
    <submittedName>
        <fullName evidence="2">Uncharacterized protein</fullName>
    </submittedName>
</protein>
<name>A0ABQ5I7M5_9ASTR</name>
<reference evidence="2" key="1">
    <citation type="journal article" date="2022" name="Int. J. Mol. Sci.">
        <title>Draft Genome of Tanacetum Coccineum: Genomic Comparison of Closely Related Tanacetum-Family Plants.</title>
        <authorList>
            <person name="Yamashiro T."/>
            <person name="Shiraishi A."/>
            <person name="Nakayama K."/>
            <person name="Satake H."/>
        </authorList>
    </citation>
    <scope>NUCLEOTIDE SEQUENCE</scope>
</reference>
<reference evidence="2" key="2">
    <citation type="submission" date="2022-01" db="EMBL/GenBank/DDBJ databases">
        <authorList>
            <person name="Yamashiro T."/>
            <person name="Shiraishi A."/>
            <person name="Satake H."/>
            <person name="Nakayama K."/>
        </authorList>
    </citation>
    <scope>NUCLEOTIDE SEQUENCE</scope>
</reference>
<keyword evidence="3" id="KW-1185">Reference proteome</keyword>
<keyword evidence="1" id="KW-0472">Membrane</keyword>
<keyword evidence="1" id="KW-1133">Transmembrane helix</keyword>
<evidence type="ECO:0000313" key="2">
    <source>
        <dbReference type="EMBL" id="GJT95655.1"/>
    </source>
</evidence>
<organism evidence="2 3">
    <name type="scientific">Tanacetum coccineum</name>
    <dbReference type="NCBI Taxonomy" id="301880"/>
    <lineage>
        <taxon>Eukaryota</taxon>
        <taxon>Viridiplantae</taxon>
        <taxon>Streptophyta</taxon>
        <taxon>Embryophyta</taxon>
        <taxon>Tracheophyta</taxon>
        <taxon>Spermatophyta</taxon>
        <taxon>Magnoliopsida</taxon>
        <taxon>eudicotyledons</taxon>
        <taxon>Gunneridae</taxon>
        <taxon>Pentapetalae</taxon>
        <taxon>asterids</taxon>
        <taxon>campanulids</taxon>
        <taxon>Asterales</taxon>
        <taxon>Asteraceae</taxon>
        <taxon>Asteroideae</taxon>
        <taxon>Anthemideae</taxon>
        <taxon>Anthemidinae</taxon>
        <taxon>Tanacetum</taxon>
    </lineage>
</organism>
<evidence type="ECO:0000256" key="1">
    <source>
        <dbReference type="SAM" id="Phobius"/>
    </source>
</evidence>
<sequence>MVTKSKVPMLKPGEYKIWRMRIEQYIQMIDYALWEVIENGATLPKITSVEGVVTNTKKQKVEDDKETVELKQCLEISPDEKEVTIDAIPLAIKSPNCSAEVNAASENMFEVTTASEYQVNAANQDYAHMVAASKVPMLKPENAKKQKVEDDKETAELKQCLEISTDEKEIYMLVEKKYPFAPLTHLMMLEKKLIIDYESEMAYQLLKFIIKQLKKGGLLGLKVFLMLFGLLLLMFVVSSAQGIRSIEVGSTGNTVDFDEIQRQDAQAFENTSQHQPEVEHNDVDLQTDVNLIRRSARAPQAPEQYGFYVDAEEHELGDHGEPPNYRSALLDPEFKKWLEAINEEMQSMKDNQV</sequence>
<proteinExistence type="predicted"/>
<keyword evidence="1" id="KW-0812">Transmembrane</keyword>
<evidence type="ECO:0000313" key="3">
    <source>
        <dbReference type="Proteomes" id="UP001151760"/>
    </source>
</evidence>
<accession>A0ABQ5I7M5</accession>
<dbReference type="EMBL" id="BQNB010020409">
    <property type="protein sequence ID" value="GJT95655.1"/>
    <property type="molecule type" value="Genomic_DNA"/>
</dbReference>
<feature type="transmembrane region" description="Helical" evidence="1">
    <location>
        <begin position="217"/>
        <end position="237"/>
    </location>
</feature>
<dbReference type="Proteomes" id="UP001151760">
    <property type="component" value="Unassembled WGS sequence"/>
</dbReference>
<comment type="caution">
    <text evidence="2">The sequence shown here is derived from an EMBL/GenBank/DDBJ whole genome shotgun (WGS) entry which is preliminary data.</text>
</comment>
<gene>
    <name evidence="2" type="ORF">Tco_1091173</name>
</gene>